<dbReference type="Pfam" id="PF21362">
    <property type="entry name" value="Sina_RING"/>
    <property type="match status" value="1"/>
</dbReference>
<feature type="domain" description="RING-type" evidence="12">
    <location>
        <begin position="33"/>
        <end position="69"/>
    </location>
</feature>
<dbReference type="EMBL" id="KI517416">
    <property type="protein sequence ID" value="ESQ47268.1"/>
    <property type="molecule type" value="Genomic_DNA"/>
</dbReference>
<accession>V4M4Q6</accession>
<evidence type="ECO:0000256" key="10">
    <source>
        <dbReference type="ARBA" id="ARBA00024004"/>
    </source>
</evidence>
<feature type="domain" description="SIAH-type" evidence="13">
    <location>
        <begin position="86"/>
        <end position="144"/>
    </location>
</feature>
<dbReference type="PROSITE" id="PS50089">
    <property type="entry name" value="ZF_RING_2"/>
    <property type="match status" value="1"/>
</dbReference>
<dbReference type="KEGG" id="eus:EUTSA_v10028270mg"/>
<dbReference type="PROSITE" id="PS51081">
    <property type="entry name" value="ZF_SIAH"/>
    <property type="match status" value="1"/>
</dbReference>
<dbReference type="Gramene" id="ESQ47268">
    <property type="protein sequence ID" value="ESQ47268"/>
    <property type="gene ID" value="EUTSA_v10028270mg"/>
</dbReference>
<dbReference type="InterPro" id="IPR001841">
    <property type="entry name" value="Znf_RING"/>
</dbReference>
<dbReference type="PANTHER" id="PTHR46632:SF19">
    <property type="entry name" value="RING-TYPE E3 UBIQUITIN TRANSFERASE"/>
    <property type="match status" value="1"/>
</dbReference>
<protein>
    <recommendedName>
        <fullName evidence="4">RING-type E3 ubiquitin transferase</fullName>
        <ecNumber evidence="4">2.3.2.27</ecNumber>
    </recommendedName>
</protein>
<keyword evidence="15" id="KW-1185">Reference proteome</keyword>
<dbReference type="GO" id="GO:0061630">
    <property type="term" value="F:ubiquitin protein ligase activity"/>
    <property type="evidence" value="ECO:0007669"/>
    <property type="project" value="UniProtKB-EC"/>
</dbReference>
<dbReference type="Pfam" id="PF21361">
    <property type="entry name" value="Sina_ZnF"/>
    <property type="match status" value="1"/>
</dbReference>
<keyword evidence="8" id="KW-0833">Ubl conjugation pathway</keyword>
<keyword evidence="7 11" id="KW-0863">Zinc-finger</keyword>
<sequence length="270" mass="30475">MANQISLSSESSSGENDDTNYSAKLLDLEALNCPICRDPLTTSIYQCDSGHIACSICCEELGNICPYCDFPIGQIHCSAMERVLQSVLVPCPNAKLGCTKSFSYGTELTHKRECIFSRCYCPAENCDYSGSYKDLYSHFGIHKGRGRYNYLFLFDQPAEIYFELSEYTSVVMKENKNGLLFVVHCFREPHGIYVTVNFIAPSAVEVGDFSCHISSLVKNYYMVFVLPKIKGIRKMSFETPKEDFMLVPSYFLRGSQALKLKMLVKKLNQG</sequence>
<reference evidence="14 15" key="1">
    <citation type="journal article" date="2013" name="Front. Plant Sci.">
        <title>The Reference Genome of the Halophytic Plant Eutrema salsugineum.</title>
        <authorList>
            <person name="Yang R."/>
            <person name="Jarvis D.E."/>
            <person name="Chen H."/>
            <person name="Beilstein M.A."/>
            <person name="Grimwood J."/>
            <person name="Jenkins J."/>
            <person name="Shu S."/>
            <person name="Prochnik S."/>
            <person name="Xin M."/>
            <person name="Ma C."/>
            <person name="Schmutz J."/>
            <person name="Wing R.A."/>
            <person name="Mitchell-Olds T."/>
            <person name="Schumaker K.S."/>
            <person name="Wang X."/>
        </authorList>
    </citation>
    <scope>NUCLEOTIDE SEQUENCE [LARGE SCALE GENOMIC DNA]</scope>
</reference>
<evidence type="ECO:0000259" key="12">
    <source>
        <dbReference type="PROSITE" id="PS50089"/>
    </source>
</evidence>
<dbReference type="Gene3D" id="3.30.40.10">
    <property type="entry name" value="Zinc/RING finger domain, C3HC4 (zinc finger)"/>
    <property type="match status" value="1"/>
</dbReference>
<dbReference type="eggNOG" id="KOG3002">
    <property type="taxonomic scope" value="Eukaryota"/>
</dbReference>
<dbReference type="EC" id="2.3.2.27" evidence="4"/>
<evidence type="ECO:0000259" key="13">
    <source>
        <dbReference type="PROSITE" id="PS51081"/>
    </source>
</evidence>
<dbReference type="InterPro" id="IPR044286">
    <property type="entry name" value="SINL_plant"/>
</dbReference>
<evidence type="ECO:0000256" key="3">
    <source>
        <dbReference type="ARBA" id="ARBA00009119"/>
    </source>
</evidence>
<dbReference type="SUPFAM" id="SSF49599">
    <property type="entry name" value="TRAF domain-like"/>
    <property type="match status" value="1"/>
</dbReference>
<dbReference type="GO" id="GO:0016567">
    <property type="term" value="P:protein ubiquitination"/>
    <property type="evidence" value="ECO:0007669"/>
    <property type="project" value="UniProtKB-UniPathway"/>
</dbReference>
<evidence type="ECO:0000256" key="8">
    <source>
        <dbReference type="ARBA" id="ARBA00022786"/>
    </source>
</evidence>
<evidence type="ECO:0000313" key="14">
    <source>
        <dbReference type="EMBL" id="ESQ47268.1"/>
    </source>
</evidence>
<organism evidence="14 15">
    <name type="scientific">Eutrema salsugineum</name>
    <name type="common">Saltwater cress</name>
    <name type="synonym">Sisymbrium salsugineum</name>
    <dbReference type="NCBI Taxonomy" id="72664"/>
    <lineage>
        <taxon>Eukaryota</taxon>
        <taxon>Viridiplantae</taxon>
        <taxon>Streptophyta</taxon>
        <taxon>Embryophyta</taxon>
        <taxon>Tracheophyta</taxon>
        <taxon>Spermatophyta</taxon>
        <taxon>Magnoliopsida</taxon>
        <taxon>eudicotyledons</taxon>
        <taxon>Gunneridae</taxon>
        <taxon>Pentapetalae</taxon>
        <taxon>rosids</taxon>
        <taxon>malvids</taxon>
        <taxon>Brassicales</taxon>
        <taxon>Brassicaceae</taxon>
        <taxon>Eutremeae</taxon>
        <taxon>Eutrema</taxon>
    </lineage>
</organism>
<keyword evidence="9" id="KW-0862">Zinc</keyword>
<evidence type="ECO:0000256" key="4">
    <source>
        <dbReference type="ARBA" id="ARBA00012483"/>
    </source>
</evidence>
<proteinExistence type="inferred from homology"/>
<dbReference type="UniPathway" id="UPA00143"/>
<comment type="catalytic activity">
    <reaction evidence="1">
        <text>S-ubiquitinyl-[E2 ubiquitin-conjugating enzyme]-L-cysteine + [acceptor protein]-L-lysine = [E2 ubiquitin-conjugating enzyme]-L-cysteine + N(6)-ubiquitinyl-[acceptor protein]-L-lysine.</text>
        <dbReference type="EC" id="2.3.2.27"/>
    </reaction>
</comment>
<dbReference type="AlphaFoldDB" id="V4M4Q6"/>
<name>V4M4Q6_EUTSA</name>
<evidence type="ECO:0000256" key="6">
    <source>
        <dbReference type="ARBA" id="ARBA00022723"/>
    </source>
</evidence>
<evidence type="ECO:0000256" key="1">
    <source>
        <dbReference type="ARBA" id="ARBA00000900"/>
    </source>
</evidence>
<dbReference type="OrthoDB" id="4788989at2759"/>
<dbReference type="InterPro" id="IPR013083">
    <property type="entry name" value="Znf_RING/FYVE/PHD"/>
</dbReference>
<dbReference type="PANTHER" id="PTHR46632">
    <property type="entry name" value="E3 UBIQUITIN-PROTEIN LIGASE SINA-LIKE 4"/>
    <property type="match status" value="1"/>
</dbReference>
<evidence type="ECO:0000256" key="9">
    <source>
        <dbReference type="ARBA" id="ARBA00022833"/>
    </source>
</evidence>
<keyword evidence="6" id="KW-0479">Metal-binding</keyword>
<evidence type="ECO:0000256" key="7">
    <source>
        <dbReference type="ARBA" id="ARBA00022771"/>
    </source>
</evidence>
<evidence type="ECO:0000256" key="2">
    <source>
        <dbReference type="ARBA" id="ARBA00004906"/>
    </source>
</evidence>
<keyword evidence="5" id="KW-0808">Transferase</keyword>
<gene>
    <name evidence="14" type="ORF">EUTSA_v10028270mg</name>
</gene>
<evidence type="ECO:0000256" key="11">
    <source>
        <dbReference type="PROSITE-ProRule" id="PRU00455"/>
    </source>
</evidence>
<dbReference type="CDD" id="cd16571">
    <property type="entry name" value="RING-HC_SIAHs"/>
    <property type="match status" value="1"/>
</dbReference>
<dbReference type="InterPro" id="IPR049548">
    <property type="entry name" value="Sina-like_RING"/>
</dbReference>
<comment type="function">
    <text evidence="10">E3 ubiquitin-protein ligase that mediates ubiquitination and subsequent proteasomal degradation of target proteins. E3 ubiquitin ligases accept ubiquitin from an E2 ubiquitin-conjugating enzyme in the form of a thioester and then directly transfers the ubiquitin to targeted substrates. It probably triggers the ubiquitin-mediated degradation of different substrates.</text>
</comment>
<evidence type="ECO:0000256" key="5">
    <source>
        <dbReference type="ARBA" id="ARBA00022679"/>
    </source>
</evidence>
<comment type="pathway">
    <text evidence="2">Protein modification; protein ubiquitination.</text>
</comment>
<evidence type="ECO:0000313" key="15">
    <source>
        <dbReference type="Proteomes" id="UP000030689"/>
    </source>
</evidence>
<dbReference type="GO" id="GO:0008270">
    <property type="term" value="F:zinc ion binding"/>
    <property type="evidence" value="ECO:0007669"/>
    <property type="project" value="UniProtKB-KW"/>
</dbReference>
<dbReference type="Proteomes" id="UP000030689">
    <property type="component" value="Unassembled WGS sequence"/>
</dbReference>
<dbReference type="STRING" id="72664.V4M4Q6"/>
<comment type="similarity">
    <text evidence="3">Belongs to the SINA (Seven in absentia) family.</text>
</comment>
<dbReference type="InterPro" id="IPR013010">
    <property type="entry name" value="Znf_SIAH"/>
</dbReference>